<name>A0A942Y960_9BACI</name>
<evidence type="ECO:0000256" key="2">
    <source>
        <dbReference type="ARBA" id="ARBA00023315"/>
    </source>
</evidence>
<dbReference type="InterPro" id="IPR041656">
    <property type="entry name" value="TPR_5"/>
</dbReference>
<keyword evidence="2" id="KW-0012">Acyltransferase</keyword>
<dbReference type="Pfam" id="PF13508">
    <property type="entry name" value="Acetyltransf_7"/>
    <property type="match status" value="1"/>
</dbReference>
<evidence type="ECO:0000259" key="3">
    <source>
        <dbReference type="PROSITE" id="PS51186"/>
    </source>
</evidence>
<keyword evidence="1" id="KW-0808">Transferase</keyword>
<reference evidence="4" key="1">
    <citation type="submission" date="2021-05" db="EMBL/GenBank/DDBJ databases">
        <title>Novel Bacillus species.</title>
        <authorList>
            <person name="Liu G."/>
        </authorList>
    </citation>
    <scope>NUCLEOTIDE SEQUENCE</scope>
    <source>
        <strain evidence="4">FJAT-50051</strain>
    </source>
</reference>
<dbReference type="Gene3D" id="3.40.630.30">
    <property type="match status" value="1"/>
</dbReference>
<feature type="domain" description="N-acetyltransferase" evidence="3">
    <location>
        <begin position="2"/>
        <end position="143"/>
    </location>
</feature>
<dbReference type="SUPFAM" id="SSF55729">
    <property type="entry name" value="Acyl-CoA N-acyltransferases (Nat)"/>
    <property type="match status" value="1"/>
</dbReference>
<accession>A0A942Y960</accession>
<dbReference type="PANTHER" id="PTHR43800">
    <property type="entry name" value="PEPTIDYL-LYSINE N-ACETYLTRANSFERASE YJAB"/>
    <property type="match status" value="1"/>
</dbReference>
<dbReference type="GO" id="GO:0016747">
    <property type="term" value="F:acyltransferase activity, transferring groups other than amino-acyl groups"/>
    <property type="evidence" value="ECO:0007669"/>
    <property type="project" value="InterPro"/>
</dbReference>
<dbReference type="NCBIfam" id="NF007807">
    <property type="entry name" value="PRK10514.1"/>
    <property type="match status" value="1"/>
</dbReference>
<dbReference type="Gene3D" id="1.25.40.10">
    <property type="entry name" value="Tetratricopeptide repeat domain"/>
    <property type="match status" value="1"/>
</dbReference>
<dbReference type="Pfam" id="PF12688">
    <property type="entry name" value="TPR_5"/>
    <property type="match status" value="1"/>
</dbReference>
<comment type="caution">
    <text evidence="4">The sequence shown here is derived from an EMBL/GenBank/DDBJ whole genome shotgun (WGS) entry which is preliminary data.</text>
</comment>
<dbReference type="PROSITE" id="PS51186">
    <property type="entry name" value="GNAT"/>
    <property type="match status" value="1"/>
</dbReference>
<dbReference type="EMBL" id="JAGYPE010000003">
    <property type="protein sequence ID" value="MBS4183112.1"/>
    <property type="molecule type" value="Genomic_DNA"/>
</dbReference>
<organism evidence="4">
    <name type="scientific">Neobacillus citreus</name>
    <dbReference type="NCBI Taxonomy" id="2833578"/>
    <lineage>
        <taxon>Bacteria</taxon>
        <taxon>Bacillati</taxon>
        <taxon>Bacillota</taxon>
        <taxon>Bacilli</taxon>
        <taxon>Bacillales</taxon>
        <taxon>Bacillaceae</taxon>
        <taxon>Neobacillus</taxon>
    </lineage>
</organism>
<protein>
    <submittedName>
        <fullName evidence="4">Acetyltransferase</fullName>
    </submittedName>
</protein>
<dbReference type="AlphaFoldDB" id="A0A942Y960"/>
<dbReference type="CDD" id="cd04301">
    <property type="entry name" value="NAT_SF"/>
    <property type="match status" value="1"/>
</dbReference>
<gene>
    <name evidence="4" type="ORF">KHB02_17100</name>
</gene>
<dbReference type="InterPro" id="IPR000182">
    <property type="entry name" value="GNAT_dom"/>
</dbReference>
<sequence>MIRLRPASSADHDDLVRVWRRAVEATHDFLTPDDVDALQHDVARYLPRTPRLLVADLDGRSVGFVGSDGDAVEMLFVDPDAHGRGVGTALLETALADRGAARVDVNEQNPGAHAFYAARGFTLVGRSALDDEGRPFPVLHLARSAGAAPGLLSDPAWEAEVAALWDDGTIDDGRRVEAMRALADRAPHPALGAFELGGAHDSAGHEAEADVQYRTATDAGLATVDGARAAQLVVQHASTLRNLGRIDEAVAMLGSASWHPSTGDAPRVFLALALHSAGRTDEALRVAVEALEPTLPRYHRSVRAYAAALTDR</sequence>
<proteinExistence type="predicted"/>
<evidence type="ECO:0000313" key="4">
    <source>
        <dbReference type="EMBL" id="MBS4183112.1"/>
    </source>
</evidence>
<dbReference type="SUPFAM" id="SSF48452">
    <property type="entry name" value="TPR-like"/>
    <property type="match status" value="1"/>
</dbReference>
<dbReference type="InterPro" id="IPR016181">
    <property type="entry name" value="Acyl_CoA_acyltransferase"/>
</dbReference>
<dbReference type="InterPro" id="IPR011990">
    <property type="entry name" value="TPR-like_helical_dom_sf"/>
</dbReference>
<evidence type="ECO:0000256" key="1">
    <source>
        <dbReference type="ARBA" id="ARBA00022679"/>
    </source>
</evidence>
<dbReference type="PANTHER" id="PTHR43800:SF1">
    <property type="entry name" value="PEPTIDYL-LYSINE N-ACETYLTRANSFERASE YJAB"/>
    <property type="match status" value="1"/>
</dbReference>